<dbReference type="PRINTS" id="PR00035">
    <property type="entry name" value="HTHGNTR"/>
</dbReference>
<keyword evidence="2" id="KW-0238">DNA-binding</keyword>
<sequence length="264" mass="28398">MRDSPLGRRSCSVRGGALSDTTAGSGARESAVDRARSQITALIDELDLRPGERLPTEAALTDRLNTSRSTVREAFRQLEQSGIVVAVQGQGRFLSASGGLCVERPVTKYESITEVLTARGYRVTSAVLSVSEAEADAEAAAALEVEIGAPVIRLVRIRFGDDRPLVVSENIVPRELLPGPIEHRDWGGSLTAALAAHGEYVQTALATLSAVELPADWEAQFNLSGMGPWLLVTEVGLSISGRRVLHAKDYHRGSEISFTVLRQR</sequence>
<dbReference type="Gene3D" id="1.10.10.10">
    <property type="entry name" value="Winged helix-like DNA-binding domain superfamily/Winged helix DNA-binding domain"/>
    <property type="match status" value="1"/>
</dbReference>
<keyword evidence="7" id="KW-1185">Reference proteome</keyword>
<evidence type="ECO:0000259" key="5">
    <source>
        <dbReference type="PROSITE" id="PS50949"/>
    </source>
</evidence>
<gene>
    <name evidence="6" type="ORF">JSQ98_08540</name>
</gene>
<dbReference type="InterPro" id="IPR028978">
    <property type="entry name" value="Chorismate_lyase_/UTRA_dom_sf"/>
</dbReference>
<evidence type="ECO:0000256" key="1">
    <source>
        <dbReference type="ARBA" id="ARBA00023015"/>
    </source>
</evidence>
<name>A0ABS5M6D4_9MICO</name>
<dbReference type="PROSITE" id="PS50949">
    <property type="entry name" value="HTH_GNTR"/>
    <property type="match status" value="1"/>
</dbReference>
<evidence type="ECO:0000256" key="3">
    <source>
        <dbReference type="ARBA" id="ARBA00023163"/>
    </source>
</evidence>
<dbReference type="CDD" id="cd07377">
    <property type="entry name" value="WHTH_GntR"/>
    <property type="match status" value="1"/>
</dbReference>
<reference evidence="6 7" key="1">
    <citation type="submission" date="2021-02" db="EMBL/GenBank/DDBJ databases">
        <title>Draft genome and description of Leucobacter sp nov strain Marseille-Q4368.</title>
        <authorList>
            <person name="Boxberger M."/>
            <person name="La Scola B."/>
        </authorList>
    </citation>
    <scope>NUCLEOTIDE SEQUENCE [LARGE SCALE GENOMIC DNA]</scope>
    <source>
        <strain evidence="6 7">Marseille-Q4368</strain>
    </source>
</reference>
<dbReference type="SUPFAM" id="SSF46785">
    <property type="entry name" value="Winged helix' DNA-binding domain"/>
    <property type="match status" value="1"/>
</dbReference>
<comment type="caution">
    <text evidence="6">The sequence shown here is derived from an EMBL/GenBank/DDBJ whole genome shotgun (WGS) entry which is preliminary data.</text>
</comment>
<keyword evidence="1" id="KW-0805">Transcription regulation</keyword>
<dbReference type="EMBL" id="JAFEVO010000001">
    <property type="protein sequence ID" value="MBS3182236.1"/>
    <property type="molecule type" value="Genomic_DNA"/>
</dbReference>
<dbReference type="InterPro" id="IPR011663">
    <property type="entry name" value="UTRA"/>
</dbReference>
<dbReference type="SMART" id="SM00866">
    <property type="entry name" value="UTRA"/>
    <property type="match status" value="1"/>
</dbReference>
<dbReference type="Gene3D" id="3.40.1410.10">
    <property type="entry name" value="Chorismate lyase-like"/>
    <property type="match status" value="1"/>
</dbReference>
<dbReference type="InterPro" id="IPR036388">
    <property type="entry name" value="WH-like_DNA-bd_sf"/>
</dbReference>
<dbReference type="Pfam" id="PF07702">
    <property type="entry name" value="UTRA"/>
    <property type="match status" value="1"/>
</dbReference>
<protein>
    <submittedName>
        <fullName evidence="6">GntR family transcriptional regulator</fullName>
    </submittedName>
</protein>
<dbReference type="InterPro" id="IPR036390">
    <property type="entry name" value="WH_DNA-bd_sf"/>
</dbReference>
<evidence type="ECO:0000313" key="7">
    <source>
        <dbReference type="Proteomes" id="UP000811492"/>
    </source>
</evidence>
<dbReference type="PANTHER" id="PTHR44846">
    <property type="entry name" value="MANNOSYL-D-GLYCERATE TRANSPORT/METABOLISM SYSTEM REPRESSOR MNGR-RELATED"/>
    <property type="match status" value="1"/>
</dbReference>
<evidence type="ECO:0000256" key="4">
    <source>
        <dbReference type="SAM" id="MobiDB-lite"/>
    </source>
</evidence>
<evidence type="ECO:0000256" key="2">
    <source>
        <dbReference type="ARBA" id="ARBA00023125"/>
    </source>
</evidence>
<dbReference type="Pfam" id="PF00392">
    <property type="entry name" value="GntR"/>
    <property type="match status" value="1"/>
</dbReference>
<feature type="domain" description="HTH gntR-type" evidence="5">
    <location>
        <begin position="29"/>
        <end position="97"/>
    </location>
</feature>
<feature type="region of interest" description="Disordered" evidence="4">
    <location>
        <begin position="1"/>
        <end position="31"/>
    </location>
</feature>
<organism evidence="6 7">
    <name type="scientific">Leucobacter manosquensis</name>
    <dbReference type="NCBI Taxonomy" id="2810611"/>
    <lineage>
        <taxon>Bacteria</taxon>
        <taxon>Bacillati</taxon>
        <taxon>Actinomycetota</taxon>
        <taxon>Actinomycetes</taxon>
        <taxon>Micrococcales</taxon>
        <taxon>Microbacteriaceae</taxon>
        <taxon>Leucobacter</taxon>
    </lineage>
</organism>
<dbReference type="SMART" id="SM00345">
    <property type="entry name" value="HTH_GNTR"/>
    <property type="match status" value="1"/>
</dbReference>
<dbReference type="Proteomes" id="UP000811492">
    <property type="component" value="Unassembled WGS sequence"/>
</dbReference>
<dbReference type="PANTHER" id="PTHR44846:SF1">
    <property type="entry name" value="MANNOSYL-D-GLYCERATE TRANSPORT_METABOLISM SYSTEM REPRESSOR MNGR-RELATED"/>
    <property type="match status" value="1"/>
</dbReference>
<accession>A0ABS5M6D4</accession>
<proteinExistence type="predicted"/>
<dbReference type="InterPro" id="IPR050679">
    <property type="entry name" value="Bact_HTH_transcr_reg"/>
</dbReference>
<keyword evidence="3" id="KW-0804">Transcription</keyword>
<evidence type="ECO:0000313" key="6">
    <source>
        <dbReference type="EMBL" id="MBS3182236.1"/>
    </source>
</evidence>
<dbReference type="InterPro" id="IPR000524">
    <property type="entry name" value="Tscrpt_reg_HTH_GntR"/>
</dbReference>
<dbReference type="SUPFAM" id="SSF64288">
    <property type="entry name" value="Chorismate lyase-like"/>
    <property type="match status" value="1"/>
</dbReference>